<accession>A0A1E4T9H2</accession>
<dbReference type="CDD" id="cd20558">
    <property type="entry name" value="CYCLIN_ScPCL7-like"/>
    <property type="match status" value="1"/>
</dbReference>
<sequence length="149" mass="16800">LPNDYPEAEAVDIVELISSMLAELVSINDQLANKEAQLTRFHSRAAPSISIRDYLWRLNRFCSLEKSILISVVFLVDLFCSKCPHFSLNSLTIHRFLITAATIASKGLCDSFCSNAYYAKIGGITVHELNILELELLEQVDFRIVPRPE</sequence>
<dbReference type="GO" id="GO:0019901">
    <property type="term" value="F:protein kinase binding"/>
    <property type="evidence" value="ECO:0007669"/>
    <property type="project" value="InterPro"/>
</dbReference>
<keyword evidence="1" id="KW-0195">Cyclin</keyword>
<feature type="non-terminal residue" evidence="2">
    <location>
        <position position="149"/>
    </location>
</feature>
<dbReference type="PANTHER" id="PTHR15615">
    <property type="match status" value="1"/>
</dbReference>
<dbReference type="GO" id="GO:0016538">
    <property type="term" value="F:cyclin-dependent protein serine/threonine kinase regulator activity"/>
    <property type="evidence" value="ECO:0007669"/>
    <property type="project" value="TreeGrafter"/>
</dbReference>
<dbReference type="Pfam" id="PF08613">
    <property type="entry name" value="Cyclin"/>
    <property type="match status" value="1"/>
</dbReference>
<keyword evidence="3" id="KW-1185">Reference proteome</keyword>
<evidence type="ECO:0008006" key="4">
    <source>
        <dbReference type="Google" id="ProtNLM"/>
    </source>
</evidence>
<dbReference type="PIRSF" id="PIRSF027110">
    <property type="entry name" value="PREG"/>
    <property type="match status" value="1"/>
</dbReference>
<dbReference type="Gene3D" id="1.10.472.10">
    <property type="entry name" value="Cyclin-like"/>
    <property type="match status" value="1"/>
</dbReference>
<dbReference type="AlphaFoldDB" id="A0A1E4T9H2"/>
<dbReference type="GO" id="GO:0000307">
    <property type="term" value="C:cyclin-dependent protein kinase holoenzyme complex"/>
    <property type="evidence" value="ECO:0007669"/>
    <property type="project" value="UniProtKB-ARBA"/>
</dbReference>
<proteinExistence type="predicted"/>
<evidence type="ECO:0000313" key="2">
    <source>
        <dbReference type="EMBL" id="ODV88427.1"/>
    </source>
</evidence>
<dbReference type="PANTHER" id="PTHR15615:SF117">
    <property type="entry name" value="PHO85 CYCLIN PHO80"/>
    <property type="match status" value="1"/>
</dbReference>
<name>A0A1E4T9H2_9ASCO</name>
<dbReference type="InterPro" id="IPR012389">
    <property type="entry name" value="Cyclin_P/U"/>
</dbReference>
<organism evidence="2 3">
    <name type="scientific">Tortispora caseinolytica NRRL Y-17796</name>
    <dbReference type="NCBI Taxonomy" id="767744"/>
    <lineage>
        <taxon>Eukaryota</taxon>
        <taxon>Fungi</taxon>
        <taxon>Dikarya</taxon>
        <taxon>Ascomycota</taxon>
        <taxon>Saccharomycotina</taxon>
        <taxon>Trigonopsidomycetes</taxon>
        <taxon>Trigonopsidales</taxon>
        <taxon>Trigonopsidaceae</taxon>
        <taxon>Tortispora</taxon>
    </lineage>
</organism>
<dbReference type="InterPro" id="IPR013922">
    <property type="entry name" value="Cyclin_PHO80-like"/>
</dbReference>
<evidence type="ECO:0000256" key="1">
    <source>
        <dbReference type="ARBA" id="ARBA00023127"/>
    </source>
</evidence>
<dbReference type="OrthoDB" id="337735at2759"/>
<gene>
    <name evidence="2" type="ORF">CANCADRAFT_17747</name>
</gene>
<dbReference type="SUPFAM" id="SSF47954">
    <property type="entry name" value="Cyclin-like"/>
    <property type="match status" value="1"/>
</dbReference>
<reference evidence="3" key="1">
    <citation type="submission" date="2016-02" db="EMBL/GenBank/DDBJ databases">
        <title>Comparative genomics of biotechnologically important yeasts.</title>
        <authorList>
            <consortium name="DOE Joint Genome Institute"/>
            <person name="Riley R."/>
            <person name="Haridas S."/>
            <person name="Wolfe K.H."/>
            <person name="Lopes M.R."/>
            <person name="Hittinger C.T."/>
            <person name="Goker M."/>
            <person name="Salamov A."/>
            <person name="Wisecaver J."/>
            <person name="Long T.M."/>
            <person name="Aerts A.L."/>
            <person name="Barry K."/>
            <person name="Choi C."/>
            <person name="Clum A."/>
            <person name="Coughlan A.Y."/>
            <person name="Deshpande S."/>
            <person name="Douglass A.P."/>
            <person name="Hanson S.J."/>
            <person name="Klenk H.-P."/>
            <person name="Labutti K."/>
            <person name="Lapidus A."/>
            <person name="Lindquist E."/>
            <person name="Lipzen A."/>
            <person name="Meier-Kolthoff J.P."/>
            <person name="Ohm R.A."/>
            <person name="Otillar R.P."/>
            <person name="Pangilinan J."/>
            <person name="Peng Y."/>
            <person name="Rokas A."/>
            <person name="Rosa C.A."/>
            <person name="Scheuner C."/>
            <person name="Sibirny A.A."/>
            <person name="Slot J.C."/>
            <person name="Stielow J.B."/>
            <person name="Sun H."/>
            <person name="Kurtzman C.P."/>
            <person name="Blackwell M."/>
            <person name="Jeffries T.W."/>
            <person name="Grigoriev I.V."/>
        </authorList>
    </citation>
    <scope>NUCLEOTIDE SEQUENCE [LARGE SCALE GENOMIC DNA]</scope>
    <source>
        <strain evidence="3">NRRL Y-17796</strain>
    </source>
</reference>
<dbReference type="EMBL" id="KV453844">
    <property type="protein sequence ID" value="ODV88427.1"/>
    <property type="molecule type" value="Genomic_DNA"/>
</dbReference>
<dbReference type="Proteomes" id="UP000095023">
    <property type="component" value="Unassembled WGS sequence"/>
</dbReference>
<dbReference type="InterPro" id="IPR036915">
    <property type="entry name" value="Cyclin-like_sf"/>
</dbReference>
<protein>
    <recommendedName>
        <fullName evidence="4">Cyclin</fullName>
    </recommendedName>
</protein>
<dbReference type="GO" id="GO:0005634">
    <property type="term" value="C:nucleus"/>
    <property type="evidence" value="ECO:0007669"/>
    <property type="project" value="TreeGrafter"/>
</dbReference>
<feature type="non-terminal residue" evidence="2">
    <location>
        <position position="1"/>
    </location>
</feature>
<evidence type="ECO:0000313" key="3">
    <source>
        <dbReference type="Proteomes" id="UP000095023"/>
    </source>
</evidence>